<comment type="caution">
    <text evidence="2">The sequence shown here is derived from an EMBL/GenBank/DDBJ whole genome shotgun (WGS) entry which is preliminary data.</text>
</comment>
<proteinExistence type="predicted"/>
<evidence type="ECO:0000256" key="1">
    <source>
        <dbReference type="SAM" id="MobiDB-lite"/>
    </source>
</evidence>
<feature type="non-terminal residue" evidence="2">
    <location>
        <position position="1"/>
    </location>
</feature>
<evidence type="ECO:0008006" key="4">
    <source>
        <dbReference type="Google" id="ProtNLM"/>
    </source>
</evidence>
<protein>
    <recommendedName>
        <fullName evidence="4">MHC class I antigen</fullName>
    </recommendedName>
</protein>
<keyword evidence="3" id="KW-1185">Reference proteome</keyword>
<accession>A0ABD0LYI4</accession>
<reference evidence="2 3" key="1">
    <citation type="journal article" date="2023" name="Sci. Data">
        <title>Genome assembly of the Korean intertidal mud-creeper Batillaria attramentaria.</title>
        <authorList>
            <person name="Patra A.K."/>
            <person name="Ho P.T."/>
            <person name="Jun S."/>
            <person name="Lee S.J."/>
            <person name="Kim Y."/>
            <person name="Won Y.J."/>
        </authorList>
    </citation>
    <scope>NUCLEOTIDE SEQUENCE [LARGE SCALE GENOMIC DNA]</scope>
    <source>
        <strain evidence="2">Wonlab-2016</strain>
    </source>
</reference>
<evidence type="ECO:0000313" key="3">
    <source>
        <dbReference type="Proteomes" id="UP001519460"/>
    </source>
</evidence>
<gene>
    <name evidence="2" type="ORF">BaRGS_00004058</name>
</gene>
<organism evidence="2 3">
    <name type="scientific">Batillaria attramentaria</name>
    <dbReference type="NCBI Taxonomy" id="370345"/>
    <lineage>
        <taxon>Eukaryota</taxon>
        <taxon>Metazoa</taxon>
        <taxon>Spiralia</taxon>
        <taxon>Lophotrochozoa</taxon>
        <taxon>Mollusca</taxon>
        <taxon>Gastropoda</taxon>
        <taxon>Caenogastropoda</taxon>
        <taxon>Sorbeoconcha</taxon>
        <taxon>Cerithioidea</taxon>
        <taxon>Batillariidae</taxon>
        <taxon>Batillaria</taxon>
    </lineage>
</organism>
<dbReference type="AlphaFoldDB" id="A0ABD0LYI4"/>
<dbReference type="Proteomes" id="UP001519460">
    <property type="component" value="Unassembled WGS sequence"/>
</dbReference>
<sequence>SDKPEIHPNTPGQGFGASRSASPPHRTHSKRRPPGTTWTVEEPGCHRNHRAITPQISSSHSPESRPSRGRTVCQRPLMSSDIVHVVEPPEAPTLLWRRREPDGYRADLSAVGQRGTFPISIFSSVRGVTALSWRRVAWTSCRPERCGTTYDAAHLDILQQKSRGLAEAK</sequence>
<evidence type="ECO:0000313" key="2">
    <source>
        <dbReference type="EMBL" id="KAK7504572.1"/>
    </source>
</evidence>
<name>A0ABD0LYI4_9CAEN</name>
<dbReference type="EMBL" id="JACVVK020000014">
    <property type="protein sequence ID" value="KAK7504572.1"/>
    <property type="molecule type" value="Genomic_DNA"/>
</dbReference>
<feature type="region of interest" description="Disordered" evidence="1">
    <location>
        <begin position="1"/>
        <end position="71"/>
    </location>
</feature>